<accession>A0A2G9R6G0</accession>
<dbReference type="InterPro" id="IPR011011">
    <property type="entry name" value="Znf_FYVE_PHD"/>
</dbReference>
<evidence type="ECO:0000259" key="6">
    <source>
        <dbReference type="Pfam" id="PF00628"/>
    </source>
</evidence>
<proteinExistence type="predicted"/>
<organism evidence="7 8">
    <name type="scientific">Aquarana catesbeiana</name>
    <name type="common">American bullfrog</name>
    <name type="synonym">Rana catesbeiana</name>
    <dbReference type="NCBI Taxonomy" id="8400"/>
    <lineage>
        <taxon>Eukaryota</taxon>
        <taxon>Metazoa</taxon>
        <taxon>Chordata</taxon>
        <taxon>Craniata</taxon>
        <taxon>Vertebrata</taxon>
        <taxon>Euteleostomi</taxon>
        <taxon>Amphibia</taxon>
        <taxon>Batrachia</taxon>
        <taxon>Anura</taxon>
        <taxon>Neobatrachia</taxon>
        <taxon>Ranoidea</taxon>
        <taxon>Ranidae</taxon>
        <taxon>Aquarana</taxon>
    </lineage>
</organism>
<keyword evidence="2" id="KW-0479">Metal-binding</keyword>
<keyword evidence="8" id="KW-1185">Reference proteome</keyword>
<dbReference type="SUPFAM" id="SSF57903">
    <property type="entry name" value="FYVE/PHD zinc finger"/>
    <property type="match status" value="1"/>
</dbReference>
<reference evidence="8" key="1">
    <citation type="journal article" date="2017" name="Nat. Commun.">
        <title>The North American bullfrog draft genome provides insight into hormonal regulation of long noncoding RNA.</title>
        <authorList>
            <person name="Hammond S.A."/>
            <person name="Warren R.L."/>
            <person name="Vandervalk B.P."/>
            <person name="Kucuk E."/>
            <person name="Khan H."/>
            <person name="Gibb E.A."/>
            <person name="Pandoh P."/>
            <person name="Kirk H."/>
            <person name="Zhao Y."/>
            <person name="Jones M."/>
            <person name="Mungall A.J."/>
            <person name="Coope R."/>
            <person name="Pleasance S."/>
            <person name="Moore R.A."/>
            <person name="Holt R.A."/>
            <person name="Round J.M."/>
            <person name="Ohora S."/>
            <person name="Walle B.V."/>
            <person name="Veldhoen N."/>
            <person name="Helbing C.C."/>
            <person name="Birol I."/>
        </authorList>
    </citation>
    <scope>NUCLEOTIDE SEQUENCE [LARGE SCALE GENOMIC DNA]</scope>
</reference>
<dbReference type="InterPro" id="IPR019787">
    <property type="entry name" value="Znf_PHD-finger"/>
</dbReference>
<evidence type="ECO:0000256" key="4">
    <source>
        <dbReference type="ARBA" id="ARBA00022833"/>
    </source>
</evidence>
<feature type="domain" description="PHD-type" evidence="6">
    <location>
        <begin position="374"/>
        <end position="403"/>
    </location>
</feature>
<evidence type="ECO:0000256" key="1">
    <source>
        <dbReference type="ARBA" id="ARBA00004123"/>
    </source>
</evidence>
<dbReference type="Proteomes" id="UP000228934">
    <property type="component" value="Unassembled WGS sequence"/>
</dbReference>
<comment type="subcellular location">
    <subcellularLocation>
        <location evidence="1">Nucleus</location>
    </subcellularLocation>
</comment>
<evidence type="ECO:0000256" key="5">
    <source>
        <dbReference type="SAM" id="MobiDB-lite"/>
    </source>
</evidence>
<protein>
    <recommendedName>
        <fullName evidence="6">PHD-type domain-containing protein</fullName>
    </recommendedName>
</protein>
<dbReference type="EMBL" id="KV961404">
    <property type="protein sequence ID" value="PIO23464.1"/>
    <property type="molecule type" value="Genomic_DNA"/>
</dbReference>
<dbReference type="GO" id="GO:0008270">
    <property type="term" value="F:zinc ion binding"/>
    <property type="evidence" value="ECO:0007669"/>
    <property type="project" value="UniProtKB-KW"/>
</dbReference>
<gene>
    <name evidence="7" type="ORF">AB205_0148340</name>
</gene>
<evidence type="ECO:0000313" key="7">
    <source>
        <dbReference type="EMBL" id="PIO23464.1"/>
    </source>
</evidence>
<sequence>MGRLVMRQGHNKVRDLAAAGCMNCSQQMDELNELEVHAQVEMLAGSLDRWIIHSSDVDQCSIKWVLAHLHAYRYSCKYLGVDLLKASALGSAVAKVTEGHQDKLEKQHWNMTKLQKQQEHILRFASWALESSNNTALLLSKKMIYFQLHHSLKVAVDPVEPLGDLRFQWDSETWTKHAEFFGKIVSDKTGVLPSSHNSNSQVLTPLTNFSPMVQNRSRSGQGREGESSGLDSVGQKRGRNSEGGDNEQLKKVPRVSLERLDVDLSPATQPPVFKVFPGNTTEDYNLIVIERGNAAAAAAAAAAGGDPIVKEEAMETGISIPTGESNEEKPQVRPDGLPENASAARPASATSDGIASDAPGASTGLSDTGSVARCKVCQKDGTLLTCGQCKNSFHRDCHLPAVEVARYCY</sequence>
<dbReference type="Gene3D" id="3.30.40.10">
    <property type="entry name" value="Zinc/RING finger domain, C3HC4 (zinc finger)"/>
    <property type="match status" value="1"/>
</dbReference>
<dbReference type="InterPro" id="IPR013083">
    <property type="entry name" value="Znf_RING/FYVE/PHD"/>
</dbReference>
<evidence type="ECO:0000256" key="2">
    <source>
        <dbReference type="ARBA" id="ARBA00022723"/>
    </source>
</evidence>
<dbReference type="GO" id="GO:0000785">
    <property type="term" value="C:chromatin"/>
    <property type="evidence" value="ECO:0007669"/>
    <property type="project" value="TreeGrafter"/>
</dbReference>
<feature type="compositionally biased region" description="Polar residues" evidence="5">
    <location>
        <begin position="192"/>
        <end position="215"/>
    </location>
</feature>
<dbReference type="OrthoDB" id="1870062at2759"/>
<dbReference type="GO" id="GO:0005634">
    <property type="term" value="C:nucleus"/>
    <property type="evidence" value="ECO:0007669"/>
    <property type="project" value="UniProtKB-SubCell"/>
</dbReference>
<evidence type="ECO:0000313" key="8">
    <source>
        <dbReference type="Proteomes" id="UP000228934"/>
    </source>
</evidence>
<evidence type="ECO:0000256" key="3">
    <source>
        <dbReference type="ARBA" id="ARBA00022771"/>
    </source>
</evidence>
<dbReference type="PANTHER" id="PTHR45915">
    <property type="entry name" value="TRANSCRIPTION INTERMEDIARY FACTOR"/>
    <property type="match status" value="1"/>
</dbReference>
<feature type="compositionally biased region" description="Basic and acidic residues" evidence="5">
    <location>
        <begin position="239"/>
        <end position="254"/>
    </location>
</feature>
<feature type="region of interest" description="Disordered" evidence="5">
    <location>
        <begin position="192"/>
        <end position="254"/>
    </location>
</feature>
<dbReference type="Pfam" id="PF00628">
    <property type="entry name" value="PHD"/>
    <property type="match status" value="1"/>
</dbReference>
<dbReference type="PANTHER" id="PTHR45915:SF8">
    <property type="entry name" value="TRIPARTITE MOTIF CONTAINING 28"/>
    <property type="match status" value="1"/>
</dbReference>
<name>A0A2G9R6G0_AQUCT</name>
<feature type="region of interest" description="Disordered" evidence="5">
    <location>
        <begin position="318"/>
        <end position="368"/>
    </location>
</feature>
<dbReference type="AlphaFoldDB" id="A0A2G9R6G0"/>
<keyword evidence="3" id="KW-0863">Zinc-finger</keyword>
<keyword evidence="4" id="KW-0862">Zinc</keyword>